<dbReference type="GO" id="GO:1901135">
    <property type="term" value="P:carbohydrate derivative metabolic process"/>
    <property type="evidence" value="ECO:0007669"/>
    <property type="project" value="InterPro"/>
</dbReference>
<dbReference type="InterPro" id="IPR035466">
    <property type="entry name" value="GlmS/AgaS_SIS"/>
</dbReference>
<dbReference type="Proteomes" id="UP000003860">
    <property type="component" value="Unassembled WGS sequence"/>
</dbReference>
<dbReference type="SUPFAM" id="SSF53697">
    <property type="entry name" value="SIS domain"/>
    <property type="match status" value="1"/>
</dbReference>
<dbReference type="PANTHER" id="PTHR10937:SF8">
    <property type="entry name" value="AMINOTRANSFERASE-RELATED"/>
    <property type="match status" value="1"/>
</dbReference>
<evidence type="ECO:0000259" key="2">
    <source>
        <dbReference type="PROSITE" id="PS51464"/>
    </source>
</evidence>
<feature type="domain" description="SIS" evidence="2">
    <location>
        <begin position="32"/>
        <end position="176"/>
    </location>
</feature>
<dbReference type="InterPro" id="IPR001347">
    <property type="entry name" value="SIS_dom"/>
</dbReference>
<dbReference type="GO" id="GO:0004360">
    <property type="term" value="F:glutamine-fructose-6-phosphate transaminase (isomerizing) activity"/>
    <property type="evidence" value="ECO:0007669"/>
    <property type="project" value="UniProtKB-EC"/>
</dbReference>
<organism evidence="3 4">
    <name type="scientific">Ruminiclostridium papyrosolvens DSM 2782</name>
    <dbReference type="NCBI Taxonomy" id="588581"/>
    <lineage>
        <taxon>Bacteria</taxon>
        <taxon>Bacillati</taxon>
        <taxon>Bacillota</taxon>
        <taxon>Clostridia</taxon>
        <taxon>Eubacteriales</taxon>
        <taxon>Oscillospiraceae</taxon>
        <taxon>Ruminiclostridium</taxon>
    </lineage>
</organism>
<evidence type="ECO:0000256" key="1">
    <source>
        <dbReference type="ARBA" id="ARBA00022737"/>
    </source>
</evidence>
<dbReference type="CDD" id="cd05009">
    <property type="entry name" value="SIS_GlmS_GlmD_2"/>
    <property type="match status" value="1"/>
</dbReference>
<dbReference type="RefSeq" id="WP_004620577.1">
    <property type="nucleotide sequence ID" value="NZ_ACXX02000010.1"/>
</dbReference>
<sequence length="349" mass="38544">MTNTTKMWQEILEQPSVLERCKSSSEAVILNIVEHLKKQHIESVVIAARGTSDHAGVYAKYIIEYALEIPVALAAPSIFTTYGKHLNMKNCLVIGISQSGKAADVLEVIKSANSCGATTVSITNDTQSPLATESRFHLFCNAGLEKSVAATKTFTSQLYLIALLVAAWSGNETMEKELSLIPKNITKVILTSAEHIKNKAERYLYMNECFILTRGMNYSIALEAALKIQETSYVRAKAYSVSDFHHGPFAMIEKDMPVFVYAPQGPALKDIIEMINKLKECQAEIIVISNSKEVLEMGNCSFEIPQTDNDMISPFYNVVIAQMFACNLSLTKGLNPDCPRGLNKVTITK</sequence>
<keyword evidence="3" id="KW-0032">Aminotransferase</keyword>
<dbReference type="GO" id="GO:0097367">
    <property type="term" value="F:carbohydrate derivative binding"/>
    <property type="evidence" value="ECO:0007669"/>
    <property type="project" value="InterPro"/>
</dbReference>
<reference evidence="3" key="2">
    <citation type="submission" date="2011-01" db="EMBL/GenBank/DDBJ databases">
        <title>The Non-contiguous Finished genome of Clostridium papyrosolvens.</title>
        <authorList>
            <person name="Lucas S."/>
            <person name="Copeland A."/>
            <person name="Lapidus A."/>
            <person name="Cheng J.-F."/>
            <person name="Goodwin L."/>
            <person name="Pitluck S."/>
            <person name="Misra M."/>
            <person name="Chertkov O."/>
            <person name="Detter J.C."/>
            <person name="Han C."/>
            <person name="Tapia R."/>
            <person name="Land M."/>
            <person name="Hauser L."/>
            <person name="Kyrpides N."/>
            <person name="Ivanova N."/>
            <person name="Pagani I."/>
            <person name="Mouttaki H."/>
            <person name="He Z."/>
            <person name="Zhou J."/>
            <person name="Hemme C.L."/>
            <person name="Woyke T."/>
        </authorList>
    </citation>
    <scope>NUCLEOTIDE SEQUENCE [LARGE SCALE GENOMIC DNA]</scope>
    <source>
        <strain evidence="3">DSM 2782</strain>
    </source>
</reference>
<keyword evidence="3" id="KW-0808">Transferase</keyword>
<dbReference type="EMBL" id="ACXX02000010">
    <property type="protein sequence ID" value="EGD46995.1"/>
    <property type="molecule type" value="Genomic_DNA"/>
</dbReference>
<proteinExistence type="predicted"/>
<dbReference type="InterPro" id="IPR035490">
    <property type="entry name" value="GlmS/FrlB_SIS"/>
</dbReference>
<dbReference type="Pfam" id="PF01380">
    <property type="entry name" value="SIS"/>
    <property type="match status" value="2"/>
</dbReference>
<evidence type="ECO:0000313" key="4">
    <source>
        <dbReference type="Proteomes" id="UP000003860"/>
    </source>
</evidence>
<comment type="caution">
    <text evidence="3">The sequence shown here is derived from an EMBL/GenBank/DDBJ whole genome shotgun (WGS) entry which is preliminary data.</text>
</comment>
<dbReference type="PANTHER" id="PTHR10937">
    <property type="entry name" value="GLUCOSAMINE--FRUCTOSE-6-PHOSPHATE AMINOTRANSFERASE, ISOMERIZING"/>
    <property type="match status" value="1"/>
</dbReference>
<dbReference type="InterPro" id="IPR046348">
    <property type="entry name" value="SIS_dom_sf"/>
</dbReference>
<dbReference type="PROSITE" id="PS51464">
    <property type="entry name" value="SIS"/>
    <property type="match status" value="2"/>
</dbReference>
<dbReference type="Gene3D" id="3.40.50.10490">
    <property type="entry name" value="Glucose-6-phosphate isomerase like protein, domain 1"/>
    <property type="match status" value="2"/>
</dbReference>
<dbReference type="EC" id="2.6.1.16" evidence="3"/>
<dbReference type="CDD" id="cd05008">
    <property type="entry name" value="SIS_GlmS_GlmD_1"/>
    <property type="match status" value="1"/>
</dbReference>
<keyword evidence="1" id="KW-0677">Repeat</keyword>
<accession>F1TF57</accession>
<dbReference type="STRING" id="588581.Cpap_1190"/>
<evidence type="ECO:0000313" key="3">
    <source>
        <dbReference type="EMBL" id="EGD46995.1"/>
    </source>
</evidence>
<dbReference type="eggNOG" id="COG0449">
    <property type="taxonomic scope" value="Bacteria"/>
</dbReference>
<protein>
    <submittedName>
        <fullName evidence="3">Glutamine--fructose-6-phosphate transaminase (Isomerizing)</fullName>
        <ecNumber evidence="3">2.6.1.16</ecNumber>
    </submittedName>
</protein>
<feature type="domain" description="SIS" evidence="2">
    <location>
        <begin position="192"/>
        <end position="339"/>
    </location>
</feature>
<dbReference type="AlphaFoldDB" id="F1TF57"/>
<keyword evidence="4" id="KW-1185">Reference proteome</keyword>
<name>F1TF57_9FIRM</name>
<reference evidence="3" key="1">
    <citation type="submission" date="2009-07" db="EMBL/GenBank/DDBJ databases">
        <authorList>
            <consortium name="US DOE Joint Genome Institute (JGI-PGF)"/>
            <person name="Lucas S."/>
            <person name="Copeland A."/>
            <person name="Lapidus A."/>
            <person name="Glavina del Rio T."/>
            <person name="Tice H."/>
            <person name="Bruce D."/>
            <person name="Goodwin L."/>
            <person name="Pitluck S."/>
            <person name="Larimer F."/>
            <person name="Land M.L."/>
            <person name="Mouttaki H."/>
            <person name="He Z."/>
            <person name="Zhou J."/>
            <person name="Hemme C.L."/>
        </authorList>
    </citation>
    <scope>NUCLEOTIDE SEQUENCE</scope>
    <source>
        <strain evidence="3">DSM 2782</strain>
    </source>
</reference>
<gene>
    <name evidence="3" type="ORF">Cpap_1190</name>
</gene>
<dbReference type="OrthoDB" id="9782098at2"/>